<keyword evidence="1" id="KW-0472">Membrane</keyword>
<dbReference type="GO" id="GO:0005886">
    <property type="term" value="C:plasma membrane"/>
    <property type="evidence" value="ECO:0007669"/>
    <property type="project" value="TreeGrafter"/>
</dbReference>
<dbReference type="GO" id="GO:0006935">
    <property type="term" value="P:chemotaxis"/>
    <property type="evidence" value="ECO:0007669"/>
    <property type="project" value="InterPro"/>
</dbReference>
<feature type="transmembrane region" description="Helical" evidence="1">
    <location>
        <begin position="261"/>
        <end position="280"/>
    </location>
</feature>
<evidence type="ECO:0000313" key="3">
    <source>
        <dbReference type="Proteomes" id="UP000197153"/>
    </source>
</evidence>
<keyword evidence="3" id="KW-1185">Reference proteome</keyword>
<name>A0A248JS10_9PROT</name>
<dbReference type="Proteomes" id="UP000197153">
    <property type="component" value="Chromosome 1"/>
</dbReference>
<dbReference type="PANTHER" id="PTHR30433">
    <property type="entry name" value="CHEMOTAXIS PROTEIN MOTA"/>
    <property type="match status" value="1"/>
</dbReference>
<dbReference type="InterPro" id="IPR047055">
    <property type="entry name" value="MotA-like"/>
</dbReference>
<organism evidence="2 3">
    <name type="scientific">Nitrospirillum viridazoti CBAmc</name>
    <dbReference type="NCBI Taxonomy" id="1441467"/>
    <lineage>
        <taxon>Bacteria</taxon>
        <taxon>Pseudomonadati</taxon>
        <taxon>Pseudomonadota</taxon>
        <taxon>Alphaproteobacteria</taxon>
        <taxon>Rhodospirillales</taxon>
        <taxon>Azospirillaceae</taxon>
        <taxon>Nitrospirillum</taxon>
        <taxon>Nitrospirillum viridazoti</taxon>
    </lineage>
</organism>
<reference evidence="2 3" key="1">
    <citation type="submission" date="2017-06" db="EMBL/GenBank/DDBJ databases">
        <title>Complete genome sequence of Nitrospirillum amazonense strain CBAmC, an endophytic nitrogen-fixing and plant growth-promoting bacterium, isolated from sugarcane.</title>
        <authorList>
            <person name="Schwab S."/>
            <person name="dos Santos Teixeira K.R."/>
            <person name="Simoes Araujo J.L."/>
            <person name="Soares Vidal M."/>
            <person name="Borges de Freitas H.R."/>
            <person name="Rivello Crivelaro A.L."/>
            <person name="Bueno de Camargo Nunes A."/>
            <person name="dos Santos C.M."/>
            <person name="Palmeira da Silva Rosa D."/>
            <person name="da Silva Padilha D."/>
            <person name="da Silva E."/>
            <person name="Araujo Terra L."/>
            <person name="Soares Mendes V."/>
            <person name="Farinelli L."/>
            <person name="Magalhaes Cruz L."/>
            <person name="Baldani J.I."/>
        </authorList>
    </citation>
    <scope>NUCLEOTIDE SEQUENCE [LARGE SCALE GENOMIC DNA]</scope>
    <source>
        <strain evidence="2 3">CBAmC</strain>
    </source>
</reference>
<evidence type="ECO:0000313" key="2">
    <source>
        <dbReference type="EMBL" id="ASG20878.1"/>
    </source>
</evidence>
<dbReference type="GO" id="GO:0071978">
    <property type="term" value="P:bacterial-type flagellum-dependent swarming motility"/>
    <property type="evidence" value="ECO:0007669"/>
    <property type="project" value="InterPro"/>
</dbReference>
<dbReference type="RefSeq" id="WP_088871684.1">
    <property type="nucleotide sequence ID" value="NZ_CP022110.1"/>
</dbReference>
<feature type="transmembrane region" description="Helical" evidence="1">
    <location>
        <begin position="98"/>
        <end position="120"/>
    </location>
</feature>
<dbReference type="PANTHER" id="PTHR30433:SF4">
    <property type="entry name" value="MOTILITY PROTEIN A"/>
    <property type="match status" value="1"/>
</dbReference>
<feature type="transmembrane region" description="Helical" evidence="1">
    <location>
        <begin position="229"/>
        <end position="249"/>
    </location>
</feature>
<evidence type="ECO:0008006" key="4">
    <source>
        <dbReference type="Google" id="ProtNLM"/>
    </source>
</evidence>
<dbReference type="AlphaFoldDB" id="A0A248JS10"/>
<accession>A0A248JS10</accession>
<keyword evidence="1" id="KW-0812">Transmembrane</keyword>
<feature type="transmembrane region" description="Helical" evidence="1">
    <location>
        <begin position="64"/>
        <end position="86"/>
    </location>
</feature>
<keyword evidence="1" id="KW-1133">Transmembrane helix</keyword>
<dbReference type="KEGG" id="nao:Y958_08675"/>
<gene>
    <name evidence="2" type="ORF">Y958_08675</name>
</gene>
<protein>
    <recommendedName>
        <fullName evidence="4">Flagellar motor protein MotA</fullName>
    </recommendedName>
</protein>
<proteinExistence type="predicted"/>
<dbReference type="EMBL" id="CP022110">
    <property type="protein sequence ID" value="ASG20878.1"/>
    <property type="molecule type" value="Genomic_DNA"/>
</dbReference>
<sequence>MTALVAPLRRRLARALTRHAADSLPTHRAAWGEAMRAEVDGMADGDGLLRWALGCVMAGYRERLGAAASVSGGMVVRMVLLPLLLIGLDAVFGGRTTVILHALPGCGFTVLAGAWAVMAIGRRRGDDGVIAALRAVLAGPRQARLGPDGLENFLAQLMAALCQGDGPDLVRRELSLPLGRSIFGAFPTLLHDPHVRMVMVAGLAKQPLGPVLEGIQMARSRPEAVLRRYGDALIWMGLVATLMGVMKALDVLGRPEAFGPLVAGALVGIGFSLVCAKGVVRPLADRFAHDVEDDMAVYRRIGAALAAEVR</sequence>
<evidence type="ECO:0000256" key="1">
    <source>
        <dbReference type="SAM" id="Phobius"/>
    </source>
</evidence>